<organism evidence="2 3">
    <name type="scientific">Sphagnum jensenii</name>
    <dbReference type="NCBI Taxonomy" id="128206"/>
    <lineage>
        <taxon>Eukaryota</taxon>
        <taxon>Viridiplantae</taxon>
        <taxon>Streptophyta</taxon>
        <taxon>Embryophyta</taxon>
        <taxon>Bryophyta</taxon>
        <taxon>Sphagnophytina</taxon>
        <taxon>Sphagnopsida</taxon>
        <taxon>Sphagnales</taxon>
        <taxon>Sphagnaceae</taxon>
        <taxon>Sphagnum</taxon>
    </lineage>
</organism>
<feature type="compositionally biased region" description="Low complexity" evidence="1">
    <location>
        <begin position="70"/>
        <end position="83"/>
    </location>
</feature>
<proteinExistence type="predicted"/>
<accession>A0ABP0X878</accession>
<evidence type="ECO:0008006" key="4">
    <source>
        <dbReference type="Google" id="ProtNLM"/>
    </source>
</evidence>
<gene>
    <name evidence="2" type="ORF">CSSPJE1EN1_LOCUS20791</name>
</gene>
<evidence type="ECO:0000313" key="3">
    <source>
        <dbReference type="Proteomes" id="UP001497444"/>
    </source>
</evidence>
<dbReference type="EMBL" id="OZ020101">
    <property type="protein sequence ID" value="CAK9275313.1"/>
    <property type="molecule type" value="Genomic_DNA"/>
</dbReference>
<dbReference type="PANTHER" id="PTHR33431:SF3">
    <property type="entry name" value="ENABLED-LIKE PROTEIN (DUF1635)"/>
    <property type="match status" value="1"/>
</dbReference>
<keyword evidence="3" id="KW-1185">Reference proteome</keyword>
<sequence>MMQITNAHQQGLEEMRHLLMRATLELDSARAVAEAEAEAHEVQVRHLQELLAATQRERDEAREQLLGLQGHLSRSSSMSGRHGSVARTDSLPNSGLSSGMFQSVAGEAEQEQQHQQQLDMEKLQQHLELLPDEHLAHLDDTMDTVSPVVSSLQGIPTHVLPEPPGADLHAMLSTLPEKGKLMQAVMDAGPLLQTLMMASSPSLPQWRHPPPALETLDLPCLSVMPDYFQKSEYLEGNGGPGTLRLITMGPAVGHAKQVKERMDVIDEENKTLKYTMVDGDPRYSSFGGMMKFTSGAEQGTSDAYWEVQYEPVGDMGPPEHVKGMVIKVFKALEGAINADPQSFA</sequence>
<dbReference type="SUPFAM" id="SSF55961">
    <property type="entry name" value="Bet v1-like"/>
    <property type="match status" value="1"/>
</dbReference>
<protein>
    <recommendedName>
        <fullName evidence="4">Bet v I/Major latex protein domain-containing protein</fullName>
    </recommendedName>
</protein>
<evidence type="ECO:0000313" key="2">
    <source>
        <dbReference type="EMBL" id="CAK9275313.1"/>
    </source>
</evidence>
<dbReference type="CDD" id="cd07816">
    <property type="entry name" value="Bet_v1-like"/>
    <property type="match status" value="1"/>
</dbReference>
<feature type="region of interest" description="Disordered" evidence="1">
    <location>
        <begin position="69"/>
        <end position="99"/>
    </location>
</feature>
<reference evidence="2" key="1">
    <citation type="submission" date="2024-02" db="EMBL/GenBank/DDBJ databases">
        <authorList>
            <consortium name="ELIXIR-Norway"/>
            <consortium name="Elixir Norway"/>
        </authorList>
    </citation>
    <scope>NUCLEOTIDE SEQUENCE</scope>
</reference>
<dbReference type="Proteomes" id="UP001497444">
    <property type="component" value="Chromosome 6"/>
</dbReference>
<dbReference type="InterPro" id="IPR024949">
    <property type="entry name" value="Bet_v_I_allergen"/>
</dbReference>
<name>A0ABP0X878_9BRYO</name>
<dbReference type="PRINTS" id="PR00634">
    <property type="entry name" value="BETALLERGEN"/>
</dbReference>
<dbReference type="InterPro" id="IPR023393">
    <property type="entry name" value="START-like_dom_sf"/>
</dbReference>
<dbReference type="PANTHER" id="PTHR33431">
    <property type="entry name" value="ENABLED-LIKE PROTEIN (DUF1635)"/>
    <property type="match status" value="1"/>
</dbReference>
<dbReference type="Pfam" id="PF07795">
    <property type="entry name" value="DUF1635"/>
    <property type="match status" value="1"/>
</dbReference>
<feature type="compositionally biased region" description="Polar residues" evidence="1">
    <location>
        <begin position="90"/>
        <end position="99"/>
    </location>
</feature>
<dbReference type="InterPro" id="IPR012862">
    <property type="entry name" value="DUF1635"/>
</dbReference>
<dbReference type="Gene3D" id="3.30.530.20">
    <property type="match status" value="1"/>
</dbReference>
<evidence type="ECO:0000256" key="1">
    <source>
        <dbReference type="SAM" id="MobiDB-lite"/>
    </source>
</evidence>